<feature type="compositionally biased region" description="Low complexity" evidence="1">
    <location>
        <begin position="94"/>
        <end position="104"/>
    </location>
</feature>
<dbReference type="PANTHER" id="PTHR37450:SF1">
    <property type="entry name" value="CIPC PROTEIN"/>
    <property type="match status" value="1"/>
</dbReference>
<dbReference type="Proteomes" id="UP001465755">
    <property type="component" value="Unassembled WGS sequence"/>
</dbReference>
<evidence type="ECO:0000313" key="2">
    <source>
        <dbReference type="EMBL" id="KAK9791603.1"/>
    </source>
</evidence>
<dbReference type="AlphaFoldDB" id="A0AAW1NMI3"/>
<evidence type="ECO:0000313" key="3">
    <source>
        <dbReference type="Proteomes" id="UP001465755"/>
    </source>
</evidence>
<sequence length="104" mass="11662">MGHHEDAYNTFNQDGEVPHEAKTSHELLGAGAAFFAFRKYENHLKETGKPPSHALFKEILAGAAGFEVDRLAETKGLDAIDRHKAKKHAEQEAEQLYQQQYGNQ</sequence>
<name>A0AAW1NMI3_9CHLO</name>
<feature type="region of interest" description="Disordered" evidence="1">
    <location>
        <begin position="83"/>
        <end position="104"/>
    </location>
</feature>
<feature type="region of interest" description="Disordered" evidence="1">
    <location>
        <begin position="1"/>
        <end position="23"/>
    </location>
</feature>
<organism evidence="2 3">
    <name type="scientific">Symbiochloris irregularis</name>
    <dbReference type="NCBI Taxonomy" id="706552"/>
    <lineage>
        <taxon>Eukaryota</taxon>
        <taxon>Viridiplantae</taxon>
        <taxon>Chlorophyta</taxon>
        <taxon>core chlorophytes</taxon>
        <taxon>Trebouxiophyceae</taxon>
        <taxon>Trebouxiales</taxon>
        <taxon>Trebouxiaceae</taxon>
        <taxon>Symbiochloris</taxon>
    </lineage>
</organism>
<protein>
    <submittedName>
        <fullName evidence="2">Uncharacterized protein</fullName>
    </submittedName>
</protein>
<reference evidence="2 3" key="1">
    <citation type="journal article" date="2024" name="Nat. Commun.">
        <title>Phylogenomics reveals the evolutionary origins of lichenization in chlorophyte algae.</title>
        <authorList>
            <person name="Puginier C."/>
            <person name="Libourel C."/>
            <person name="Otte J."/>
            <person name="Skaloud P."/>
            <person name="Haon M."/>
            <person name="Grisel S."/>
            <person name="Petersen M."/>
            <person name="Berrin J.G."/>
            <person name="Delaux P.M."/>
            <person name="Dal Grande F."/>
            <person name="Keller J."/>
        </authorList>
    </citation>
    <scope>NUCLEOTIDE SEQUENCE [LARGE SCALE GENOMIC DNA]</scope>
    <source>
        <strain evidence="2 3">SAG 2036</strain>
    </source>
</reference>
<dbReference type="InterPro" id="IPR022234">
    <property type="entry name" value="DUF3759"/>
</dbReference>
<dbReference type="PANTHER" id="PTHR37450">
    <property type="entry name" value="CIPC PROTEIN"/>
    <property type="match status" value="1"/>
</dbReference>
<keyword evidence="3" id="KW-1185">Reference proteome</keyword>
<comment type="caution">
    <text evidence="2">The sequence shown here is derived from an EMBL/GenBank/DDBJ whole genome shotgun (WGS) entry which is preliminary data.</text>
</comment>
<dbReference type="Pfam" id="PF12585">
    <property type="entry name" value="DUF3759"/>
    <property type="match status" value="1"/>
</dbReference>
<evidence type="ECO:0000256" key="1">
    <source>
        <dbReference type="SAM" id="MobiDB-lite"/>
    </source>
</evidence>
<proteinExistence type="predicted"/>
<dbReference type="EMBL" id="JALJOQ010000174">
    <property type="protein sequence ID" value="KAK9791603.1"/>
    <property type="molecule type" value="Genomic_DNA"/>
</dbReference>
<gene>
    <name evidence="2" type="ORF">WJX73_004101</name>
</gene>
<accession>A0AAW1NMI3</accession>